<name>A0A9W4XG92_9PLEO</name>
<reference evidence="2" key="1">
    <citation type="submission" date="2023-01" db="EMBL/GenBank/DDBJ databases">
        <authorList>
            <person name="Van Ghelder C."/>
            <person name="Rancurel C."/>
        </authorList>
    </citation>
    <scope>NUCLEOTIDE SEQUENCE</scope>
    <source>
        <strain evidence="2">CNCM I-4278</strain>
    </source>
</reference>
<organism evidence="2 3">
    <name type="scientific">Periconia digitata</name>
    <dbReference type="NCBI Taxonomy" id="1303443"/>
    <lineage>
        <taxon>Eukaryota</taxon>
        <taxon>Fungi</taxon>
        <taxon>Dikarya</taxon>
        <taxon>Ascomycota</taxon>
        <taxon>Pezizomycotina</taxon>
        <taxon>Dothideomycetes</taxon>
        <taxon>Pleosporomycetidae</taxon>
        <taxon>Pleosporales</taxon>
        <taxon>Massarineae</taxon>
        <taxon>Periconiaceae</taxon>
        <taxon>Periconia</taxon>
    </lineage>
</organism>
<keyword evidence="3" id="KW-1185">Reference proteome</keyword>
<keyword evidence="1" id="KW-0812">Transmembrane</keyword>
<dbReference type="Proteomes" id="UP001152607">
    <property type="component" value="Unassembled WGS sequence"/>
</dbReference>
<evidence type="ECO:0000313" key="2">
    <source>
        <dbReference type="EMBL" id="CAI6237626.1"/>
    </source>
</evidence>
<dbReference type="EMBL" id="CAOQHR010000001">
    <property type="protein sequence ID" value="CAI6237626.1"/>
    <property type="molecule type" value="Genomic_DNA"/>
</dbReference>
<sequence>MTHRTIPSLLNTTIVILSVFITTLYDFYWSPIHLLFTYLIPIAPLFYAVDGYVSCTRGRTAEETWALLRRQRGLDLSEWELKSGEQTALLPFGKLYWYSGVRKTSGR</sequence>
<keyword evidence="1" id="KW-1133">Transmembrane helix</keyword>
<evidence type="ECO:0000256" key="1">
    <source>
        <dbReference type="SAM" id="Phobius"/>
    </source>
</evidence>
<keyword evidence="1" id="KW-0472">Membrane</keyword>
<feature type="transmembrane region" description="Helical" evidence="1">
    <location>
        <begin position="31"/>
        <end position="49"/>
    </location>
</feature>
<feature type="transmembrane region" description="Helical" evidence="1">
    <location>
        <begin position="7"/>
        <end position="25"/>
    </location>
</feature>
<gene>
    <name evidence="2" type="ORF">PDIGIT_LOCUS459</name>
</gene>
<evidence type="ECO:0000313" key="3">
    <source>
        <dbReference type="Proteomes" id="UP001152607"/>
    </source>
</evidence>
<proteinExistence type="predicted"/>
<dbReference type="OrthoDB" id="2101715at2759"/>
<dbReference type="AlphaFoldDB" id="A0A9W4XG92"/>
<comment type="caution">
    <text evidence="2">The sequence shown here is derived from an EMBL/GenBank/DDBJ whole genome shotgun (WGS) entry which is preliminary data.</text>
</comment>
<accession>A0A9W4XG92</accession>
<protein>
    <submittedName>
        <fullName evidence="2">Uncharacterized protein</fullName>
    </submittedName>
</protein>